<keyword evidence="1" id="KW-1133">Transmembrane helix</keyword>
<evidence type="ECO:0000256" key="1">
    <source>
        <dbReference type="SAM" id="Phobius"/>
    </source>
</evidence>
<gene>
    <name evidence="4" type="ORF">BEE62_15545</name>
</gene>
<evidence type="ECO:0000313" key="4">
    <source>
        <dbReference type="EMBL" id="OJS98447.1"/>
    </source>
</evidence>
<dbReference type="Proteomes" id="UP000183986">
    <property type="component" value="Unassembled WGS sequence"/>
</dbReference>
<dbReference type="AlphaFoldDB" id="A0A1M2UT16"/>
<protein>
    <recommendedName>
        <fullName evidence="6">Type IV pilus assembly protein PilX</fullName>
    </recommendedName>
</protein>
<keyword evidence="1" id="KW-0812">Transmembrane</keyword>
<feature type="domain" description="Type 4 fimbrial biogenesis protein PilX N-terminal" evidence="3">
    <location>
        <begin position="14"/>
        <end position="63"/>
    </location>
</feature>
<feature type="domain" description="PilX/PilW C-terminal" evidence="2">
    <location>
        <begin position="110"/>
        <end position="167"/>
    </location>
</feature>
<comment type="caution">
    <text evidence="4">The sequence shown here is derived from an EMBL/GenBank/DDBJ whole genome shotgun (WGS) entry which is preliminary data.</text>
</comment>
<evidence type="ECO:0000259" key="3">
    <source>
        <dbReference type="Pfam" id="PF14341"/>
    </source>
</evidence>
<dbReference type="Pfam" id="PF13681">
    <property type="entry name" value="PilX"/>
    <property type="match status" value="1"/>
</dbReference>
<dbReference type="InterPro" id="IPR025205">
    <property type="entry name" value="PilX/PilW_C"/>
</dbReference>
<accession>A0A1M2UT16</accession>
<evidence type="ECO:0000259" key="2">
    <source>
        <dbReference type="Pfam" id="PF13681"/>
    </source>
</evidence>
<feature type="transmembrane region" description="Helical" evidence="1">
    <location>
        <begin position="17"/>
        <end position="36"/>
    </location>
</feature>
<evidence type="ECO:0000313" key="5">
    <source>
        <dbReference type="Proteomes" id="UP000183986"/>
    </source>
</evidence>
<keyword evidence="1" id="KW-0472">Membrane</keyword>
<evidence type="ECO:0008006" key="6">
    <source>
        <dbReference type="Google" id="ProtNLM"/>
    </source>
</evidence>
<organism evidence="4 5">
    <name type="scientific">Marinobacter nauticus</name>
    <name type="common">Marinobacter hydrocarbonoclasticus</name>
    <name type="synonym">Marinobacter aquaeolei</name>
    <dbReference type="NCBI Taxonomy" id="2743"/>
    <lineage>
        <taxon>Bacteria</taxon>
        <taxon>Pseudomonadati</taxon>
        <taxon>Pseudomonadota</taxon>
        <taxon>Gammaproteobacteria</taxon>
        <taxon>Pseudomonadales</taxon>
        <taxon>Marinobacteraceae</taxon>
        <taxon>Marinobacter</taxon>
    </lineage>
</organism>
<proteinExistence type="predicted"/>
<reference evidence="4" key="1">
    <citation type="submission" date="2016-11" db="EMBL/GenBank/DDBJ databases">
        <title>Draft Genome Sequence of Marinobacter hydrocarbonoclasticus strain STW2, a polyaromatic aromatic hydrocarbon degrading and denitrifying bacterium from rhizosphere of Seagrass Enhalus acodoides.</title>
        <authorList>
            <person name="Ling J."/>
            <person name="Dong J."/>
        </authorList>
    </citation>
    <scope>NUCLEOTIDE SEQUENCE [LARGE SCALE GENOMIC DNA]</scope>
    <source>
        <strain evidence="4">STW2</strain>
    </source>
</reference>
<dbReference type="RefSeq" id="WP_072678297.1">
    <property type="nucleotide sequence ID" value="NZ_MPKY01000003.1"/>
</dbReference>
<sequence length="171" mass="18667">MGAFDIFEKSESQKGSALIISLLLLFILTILALAGARNSVLQERMTGNMVDRNMAFQAAEAAMSEGERELRAGGFRNAISERDNPGNPDAWITFFNDTGNAGSVYDFDLNISSDDYDYELFASPRFVIEELPQAPNLVADQPPLPSLFRITVIGQGGTENSIVILQSASRL</sequence>
<dbReference type="InterPro" id="IPR025746">
    <property type="entry name" value="PilX_N_dom"/>
</dbReference>
<dbReference type="EMBL" id="MPKY01000003">
    <property type="protein sequence ID" value="OJS98447.1"/>
    <property type="molecule type" value="Genomic_DNA"/>
</dbReference>
<keyword evidence="5" id="KW-1185">Reference proteome</keyword>
<name>A0A1M2UT16_MARNT</name>
<dbReference type="Pfam" id="PF14341">
    <property type="entry name" value="PilX_N"/>
    <property type="match status" value="1"/>
</dbReference>